<dbReference type="EMBL" id="WNTK01002386">
    <property type="protein sequence ID" value="KAG9466076.1"/>
    <property type="molecule type" value="Genomic_DNA"/>
</dbReference>
<dbReference type="AlphaFoldDB" id="A0A8J6ECR2"/>
<protein>
    <submittedName>
        <fullName evidence="1">Uncharacterized protein</fullName>
    </submittedName>
</protein>
<evidence type="ECO:0000313" key="1">
    <source>
        <dbReference type="EMBL" id="KAG9466076.1"/>
    </source>
</evidence>
<sequence>MPHFTVVPVTEKQKDEYCSVEGINYVDYHDSRQDSQDLYDDTISSDGHGSIRESSPFLASSDPHKGFHLYDRNLALFEVR</sequence>
<gene>
    <name evidence="1" type="ORF">GDO78_017249</name>
</gene>
<name>A0A8J6ECR2_ELECQ</name>
<accession>A0A8J6ECR2</accession>
<keyword evidence="2" id="KW-1185">Reference proteome</keyword>
<dbReference type="Proteomes" id="UP000770717">
    <property type="component" value="Unassembled WGS sequence"/>
</dbReference>
<evidence type="ECO:0000313" key="2">
    <source>
        <dbReference type="Proteomes" id="UP000770717"/>
    </source>
</evidence>
<comment type="caution">
    <text evidence="1">The sequence shown here is derived from an EMBL/GenBank/DDBJ whole genome shotgun (WGS) entry which is preliminary data.</text>
</comment>
<reference evidence="1" key="1">
    <citation type="thesis" date="2020" institute="ProQuest LLC" country="789 East Eisenhower Parkway, Ann Arbor, MI, USA">
        <title>Comparative Genomics and Chromosome Evolution.</title>
        <authorList>
            <person name="Mudd A.B."/>
        </authorList>
    </citation>
    <scope>NUCLEOTIDE SEQUENCE</scope>
    <source>
        <strain evidence="1">HN-11 Male</strain>
        <tissue evidence="1">Kidney and liver</tissue>
    </source>
</reference>
<organism evidence="1 2">
    <name type="scientific">Eleutherodactylus coqui</name>
    <name type="common">Puerto Rican coqui</name>
    <dbReference type="NCBI Taxonomy" id="57060"/>
    <lineage>
        <taxon>Eukaryota</taxon>
        <taxon>Metazoa</taxon>
        <taxon>Chordata</taxon>
        <taxon>Craniata</taxon>
        <taxon>Vertebrata</taxon>
        <taxon>Euteleostomi</taxon>
        <taxon>Amphibia</taxon>
        <taxon>Batrachia</taxon>
        <taxon>Anura</taxon>
        <taxon>Neobatrachia</taxon>
        <taxon>Hyloidea</taxon>
        <taxon>Eleutherodactylidae</taxon>
        <taxon>Eleutherodactylinae</taxon>
        <taxon>Eleutherodactylus</taxon>
        <taxon>Eleutherodactylus</taxon>
    </lineage>
</organism>
<feature type="non-terminal residue" evidence="1">
    <location>
        <position position="80"/>
    </location>
</feature>
<proteinExistence type="predicted"/>